<keyword evidence="5" id="KW-0812">Transmembrane</keyword>
<evidence type="ECO:0000256" key="1">
    <source>
        <dbReference type="ARBA" id="ARBA00001971"/>
    </source>
</evidence>
<evidence type="ECO:0000256" key="7">
    <source>
        <dbReference type="ARBA" id="ARBA00022989"/>
    </source>
</evidence>
<name>A0AAD4CYW6_ASPNN</name>
<gene>
    <name evidence="13" type="ORF">FE257_004654</name>
</gene>
<accession>A0AAD4CYW6</accession>
<organism evidence="13 14">
    <name type="scientific">Aspergillus nanangensis</name>
    <dbReference type="NCBI Taxonomy" id="2582783"/>
    <lineage>
        <taxon>Eukaryota</taxon>
        <taxon>Fungi</taxon>
        <taxon>Dikarya</taxon>
        <taxon>Ascomycota</taxon>
        <taxon>Pezizomycotina</taxon>
        <taxon>Eurotiomycetes</taxon>
        <taxon>Eurotiomycetidae</taxon>
        <taxon>Eurotiales</taxon>
        <taxon>Aspergillaceae</taxon>
        <taxon>Aspergillus</taxon>
        <taxon>Aspergillus subgen. Circumdati</taxon>
    </lineage>
</organism>
<keyword evidence="6 12" id="KW-0479">Metal-binding</keyword>
<comment type="caution">
    <text evidence="13">The sequence shown here is derived from an EMBL/GenBank/DDBJ whole genome shotgun (WGS) entry which is preliminary data.</text>
</comment>
<comment type="cofactor">
    <cofactor evidence="1 12">
        <name>heme</name>
        <dbReference type="ChEBI" id="CHEBI:30413"/>
    </cofactor>
</comment>
<dbReference type="InterPro" id="IPR036396">
    <property type="entry name" value="Cyt_P450_sf"/>
</dbReference>
<dbReference type="GO" id="GO:0005506">
    <property type="term" value="F:iron ion binding"/>
    <property type="evidence" value="ECO:0007669"/>
    <property type="project" value="InterPro"/>
</dbReference>
<dbReference type="Proteomes" id="UP001194746">
    <property type="component" value="Unassembled WGS sequence"/>
</dbReference>
<evidence type="ECO:0000256" key="5">
    <source>
        <dbReference type="ARBA" id="ARBA00022692"/>
    </source>
</evidence>
<evidence type="ECO:0000256" key="2">
    <source>
        <dbReference type="ARBA" id="ARBA00004370"/>
    </source>
</evidence>
<reference evidence="13" key="1">
    <citation type="journal article" date="2019" name="Beilstein J. Org. Chem.">
        <title>Nanangenines: drimane sesquiterpenoids as the dominant metabolite cohort of a novel Australian fungus, Aspergillus nanangensis.</title>
        <authorList>
            <person name="Lacey H.J."/>
            <person name="Gilchrist C.L.M."/>
            <person name="Crombie A."/>
            <person name="Kalaitzis J.A."/>
            <person name="Vuong D."/>
            <person name="Rutledge P.J."/>
            <person name="Turner P."/>
            <person name="Pitt J.I."/>
            <person name="Lacey E."/>
            <person name="Chooi Y.H."/>
            <person name="Piggott A.M."/>
        </authorList>
    </citation>
    <scope>NUCLEOTIDE SEQUENCE</scope>
    <source>
        <strain evidence="13">MST-FP2251</strain>
    </source>
</reference>
<keyword evidence="10" id="KW-0503">Monooxygenase</keyword>
<dbReference type="CDD" id="cd11061">
    <property type="entry name" value="CYP67-like"/>
    <property type="match status" value="1"/>
</dbReference>
<dbReference type="InterPro" id="IPR001128">
    <property type="entry name" value="Cyt_P450"/>
</dbReference>
<keyword evidence="7" id="KW-1133">Transmembrane helix</keyword>
<evidence type="ECO:0000256" key="12">
    <source>
        <dbReference type="PIRSR" id="PIRSR602401-1"/>
    </source>
</evidence>
<keyword evidence="11" id="KW-0472">Membrane</keyword>
<evidence type="ECO:0000256" key="3">
    <source>
        <dbReference type="ARBA" id="ARBA00010617"/>
    </source>
</evidence>
<dbReference type="GO" id="GO:0020037">
    <property type="term" value="F:heme binding"/>
    <property type="evidence" value="ECO:0007669"/>
    <property type="project" value="InterPro"/>
</dbReference>
<keyword evidence="9 12" id="KW-0408">Iron</keyword>
<comment type="similarity">
    <text evidence="3">Belongs to the cytochrome P450 family.</text>
</comment>
<evidence type="ECO:0000256" key="8">
    <source>
        <dbReference type="ARBA" id="ARBA00023002"/>
    </source>
</evidence>
<dbReference type="GO" id="GO:0016705">
    <property type="term" value="F:oxidoreductase activity, acting on paired donors, with incorporation or reduction of molecular oxygen"/>
    <property type="evidence" value="ECO:0007669"/>
    <property type="project" value="InterPro"/>
</dbReference>
<dbReference type="Pfam" id="PF00067">
    <property type="entry name" value="p450"/>
    <property type="match status" value="1"/>
</dbReference>
<dbReference type="AlphaFoldDB" id="A0AAD4CYW6"/>
<reference evidence="13" key="2">
    <citation type="submission" date="2020-02" db="EMBL/GenBank/DDBJ databases">
        <authorList>
            <person name="Gilchrist C.L.M."/>
            <person name="Chooi Y.-H."/>
        </authorList>
    </citation>
    <scope>NUCLEOTIDE SEQUENCE</scope>
    <source>
        <strain evidence="13">MST-FP2251</strain>
    </source>
</reference>
<evidence type="ECO:0000256" key="9">
    <source>
        <dbReference type="ARBA" id="ARBA00023004"/>
    </source>
</evidence>
<dbReference type="InterPro" id="IPR050121">
    <property type="entry name" value="Cytochrome_P450_monoxygenase"/>
</dbReference>
<feature type="binding site" description="axial binding residue" evidence="12">
    <location>
        <position position="411"/>
    </location>
    <ligand>
        <name>heme</name>
        <dbReference type="ChEBI" id="CHEBI:30413"/>
    </ligand>
    <ligandPart>
        <name>Fe</name>
        <dbReference type="ChEBI" id="CHEBI:18248"/>
    </ligandPart>
</feature>
<evidence type="ECO:0000256" key="6">
    <source>
        <dbReference type="ARBA" id="ARBA00022723"/>
    </source>
</evidence>
<dbReference type="EMBL" id="VCAU01000002">
    <property type="protein sequence ID" value="KAF9895026.1"/>
    <property type="molecule type" value="Genomic_DNA"/>
</dbReference>
<protein>
    <recommendedName>
        <fullName evidence="15">Cytochrome P450</fullName>
    </recommendedName>
</protein>
<dbReference type="PRINTS" id="PR00385">
    <property type="entry name" value="P450"/>
</dbReference>
<dbReference type="PANTHER" id="PTHR24305">
    <property type="entry name" value="CYTOCHROME P450"/>
    <property type="match status" value="1"/>
</dbReference>
<sequence length="479" mass="55387">MNTPKKELCLYYPWLCYNTVHFLDKGGQQPNDPVFQVIGHRPLYRVLEDLHEKYGNVVRIGSSTVSFIHPQAVPAILGFKSPCSKGPDYDYLYPLYSLHTTRSKHAHDQHRRLWSPGFTETAVRKYDQRIRPYRQQLINNIAAEVGKPVDLADYFLWYSYDVMSDLAFGESYHNLEKRVHHPFVAVAKEGAIFITHRFPVWFIRLMTPMTFLNKTFRDFRKHALQDMKRRIESDPDVPDITAYFLEPLQGRSPTAEEFNRLHGDAELLIVAGSDTTGVTLCCAIYEIARRPHEARKLRDELGHCPREPDGGYSQNTLANLHYLNGFINEVLRMHSPVPTNFPRKTPTEGVEIDSIHIPGDMLVICPSWQLGRSEMIFQKPQEFIPERWYLYPDMVKDKSAYIPFLTGPYSCIGKALALVTLRKIISQLIMTFDIVLAPGDDGLSLERNLTEHFSIHLDSLHVVFQERQLWRSDEVLKDL</sequence>
<evidence type="ECO:0000313" key="13">
    <source>
        <dbReference type="EMBL" id="KAF9895026.1"/>
    </source>
</evidence>
<proteinExistence type="inferred from homology"/>
<dbReference type="PANTHER" id="PTHR24305:SF112">
    <property type="entry name" value="L-ORNITHINE-N5-MONOOXYGENASE (EUROFUNG)"/>
    <property type="match status" value="1"/>
</dbReference>
<evidence type="ECO:0000256" key="11">
    <source>
        <dbReference type="ARBA" id="ARBA00023136"/>
    </source>
</evidence>
<evidence type="ECO:0000256" key="4">
    <source>
        <dbReference type="ARBA" id="ARBA00022617"/>
    </source>
</evidence>
<keyword evidence="14" id="KW-1185">Reference proteome</keyword>
<evidence type="ECO:0000256" key="10">
    <source>
        <dbReference type="ARBA" id="ARBA00023033"/>
    </source>
</evidence>
<dbReference type="GO" id="GO:0016020">
    <property type="term" value="C:membrane"/>
    <property type="evidence" value="ECO:0007669"/>
    <property type="project" value="UniProtKB-SubCell"/>
</dbReference>
<dbReference type="PRINTS" id="PR00463">
    <property type="entry name" value="EP450I"/>
</dbReference>
<comment type="subcellular location">
    <subcellularLocation>
        <location evidence="2">Membrane</location>
    </subcellularLocation>
</comment>
<keyword evidence="4 12" id="KW-0349">Heme</keyword>
<evidence type="ECO:0008006" key="15">
    <source>
        <dbReference type="Google" id="ProtNLM"/>
    </source>
</evidence>
<dbReference type="InterPro" id="IPR002401">
    <property type="entry name" value="Cyt_P450_E_grp-I"/>
</dbReference>
<evidence type="ECO:0000313" key="14">
    <source>
        <dbReference type="Proteomes" id="UP001194746"/>
    </source>
</evidence>
<dbReference type="GO" id="GO:0004497">
    <property type="term" value="F:monooxygenase activity"/>
    <property type="evidence" value="ECO:0007669"/>
    <property type="project" value="UniProtKB-KW"/>
</dbReference>
<keyword evidence="8" id="KW-0560">Oxidoreductase</keyword>
<dbReference type="SUPFAM" id="SSF48264">
    <property type="entry name" value="Cytochrome P450"/>
    <property type="match status" value="1"/>
</dbReference>
<dbReference type="Gene3D" id="1.10.630.10">
    <property type="entry name" value="Cytochrome P450"/>
    <property type="match status" value="1"/>
</dbReference>